<reference evidence="2 3" key="1">
    <citation type="submission" date="2022-10" db="EMBL/GenBank/DDBJ databases">
        <title>Luteolibacter flavescens strain MCCC 1K03193, whole genome shotgun sequencing project.</title>
        <authorList>
            <person name="Zhao G."/>
            <person name="Shen L."/>
        </authorList>
    </citation>
    <scope>NUCLEOTIDE SEQUENCE [LARGE SCALE GENOMIC DNA]</scope>
    <source>
        <strain evidence="2 3">MCCC 1K03193</strain>
    </source>
</reference>
<organism evidence="2 3">
    <name type="scientific">Luteolibacter flavescens</name>
    <dbReference type="NCBI Taxonomy" id="1859460"/>
    <lineage>
        <taxon>Bacteria</taxon>
        <taxon>Pseudomonadati</taxon>
        <taxon>Verrucomicrobiota</taxon>
        <taxon>Verrucomicrobiia</taxon>
        <taxon>Verrucomicrobiales</taxon>
        <taxon>Verrucomicrobiaceae</taxon>
        <taxon>Luteolibacter</taxon>
    </lineage>
</organism>
<comment type="caution">
    <text evidence="2">The sequence shown here is derived from an EMBL/GenBank/DDBJ whole genome shotgun (WGS) entry which is preliminary data.</text>
</comment>
<feature type="transmembrane region" description="Helical" evidence="1">
    <location>
        <begin position="70"/>
        <end position="88"/>
    </location>
</feature>
<accession>A0ABT3FPR3</accession>
<feature type="transmembrane region" description="Helical" evidence="1">
    <location>
        <begin position="7"/>
        <end position="25"/>
    </location>
</feature>
<evidence type="ECO:0000313" key="2">
    <source>
        <dbReference type="EMBL" id="MCW1885566.1"/>
    </source>
</evidence>
<keyword evidence="1" id="KW-0812">Transmembrane</keyword>
<name>A0ABT3FPR3_9BACT</name>
<gene>
    <name evidence="2" type="ORF">OKA04_12575</name>
</gene>
<proteinExistence type="predicted"/>
<feature type="transmembrane region" description="Helical" evidence="1">
    <location>
        <begin position="45"/>
        <end position="63"/>
    </location>
</feature>
<keyword evidence="3" id="KW-1185">Reference proteome</keyword>
<keyword evidence="1" id="KW-1133">Transmembrane helix</keyword>
<feature type="transmembrane region" description="Helical" evidence="1">
    <location>
        <begin position="100"/>
        <end position="121"/>
    </location>
</feature>
<protein>
    <submittedName>
        <fullName evidence="2">Uncharacterized protein</fullName>
    </submittedName>
</protein>
<sequence>MKQAPDAVAIGIMVYRWIFTVLYALHLIWTGLLPGIVQRAYKPNALWFCLVLGIAMLAGAFLFRLGRRRAARAVCGPVVALVFGFYLYCFIKAPAEDATIRVGLIILSSIAQAVVVFLPAAPGSESGSRR</sequence>
<evidence type="ECO:0000256" key="1">
    <source>
        <dbReference type="SAM" id="Phobius"/>
    </source>
</evidence>
<keyword evidence="1" id="KW-0472">Membrane</keyword>
<evidence type="ECO:0000313" key="3">
    <source>
        <dbReference type="Proteomes" id="UP001207930"/>
    </source>
</evidence>
<dbReference type="Proteomes" id="UP001207930">
    <property type="component" value="Unassembled WGS sequence"/>
</dbReference>
<dbReference type="EMBL" id="JAPDDS010000006">
    <property type="protein sequence ID" value="MCW1885566.1"/>
    <property type="molecule type" value="Genomic_DNA"/>
</dbReference>
<dbReference type="RefSeq" id="WP_264501521.1">
    <property type="nucleotide sequence ID" value="NZ_JAPDDS010000006.1"/>
</dbReference>